<dbReference type="Gene3D" id="3.30.70.2390">
    <property type="match status" value="1"/>
</dbReference>
<dbReference type="InterPro" id="IPR004474">
    <property type="entry name" value="LytR_CpsA_psr"/>
</dbReference>
<feature type="domain" description="LytR/CpsA/Psr regulator C-terminal" evidence="5">
    <location>
        <begin position="358"/>
        <end position="438"/>
    </location>
</feature>
<comment type="similarity">
    <text evidence="1">Belongs to the LytR/CpsA/Psr (LCP) family.</text>
</comment>
<feature type="domain" description="Cell envelope-related transcriptional attenuator" evidence="4">
    <location>
        <begin position="117"/>
        <end position="256"/>
    </location>
</feature>
<keyword evidence="3" id="KW-0812">Transmembrane</keyword>
<dbReference type="PANTHER" id="PTHR33392">
    <property type="entry name" value="POLYISOPRENYL-TEICHOIC ACID--PEPTIDOGLYCAN TEICHOIC ACID TRANSFERASE TAGU"/>
    <property type="match status" value="1"/>
</dbReference>
<dbReference type="RefSeq" id="WP_114592226.1">
    <property type="nucleotide sequence ID" value="NZ_CP031165.1"/>
</dbReference>
<evidence type="ECO:0000256" key="1">
    <source>
        <dbReference type="ARBA" id="ARBA00006068"/>
    </source>
</evidence>
<evidence type="ECO:0000313" key="7">
    <source>
        <dbReference type="Proteomes" id="UP000264006"/>
    </source>
</evidence>
<proteinExistence type="inferred from homology"/>
<dbReference type="AlphaFoldDB" id="A0A346XZY6"/>
<dbReference type="OrthoDB" id="9782542at2"/>
<dbReference type="Proteomes" id="UP000264006">
    <property type="component" value="Chromosome"/>
</dbReference>
<keyword evidence="3" id="KW-1133">Transmembrane helix</keyword>
<evidence type="ECO:0000259" key="5">
    <source>
        <dbReference type="Pfam" id="PF13399"/>
    </source>
</evidence>
<feature type="transmembrane region" description="Helical" evidence="3">
    <location>
        <begin position="42"/>
        <end position="68"/>
    </location>
</feature>
<dbReference type="InterPro" id="IPR050922">
    <property type="entry name" value="LytR/CpsA/Psr_CW_biosynth"/>
</dbReference>
<reference evidence="6 7" key="1">
    <citation type="submission" date="2018-09" db="EMBL/GenBank/DDBJ databases">
        <title>Complete genome sequence of Euzebya sp. DY32-46 isolated from seawater of Pacific Ocean.</title>
        <authorList>
            <person name="Xu L."/>
            <person name="Wu Y.-H."/>
            <person name="Xu X.-W."/>
        </authorList>
    </citation>
    <scope>NUCLEOTIDE SEQUENCE [LARGE SCALE GENOMIC DNA]</scope>
    <source>
        <strain evidence="6 7">DY32-46</strain>
    </source>
</reference>
<dbReference type="Gene3D" id="3.40.630.190">
    <property type="entry name" value="LCP protein"/>
    <property type="match status" value="1"/>
</dbReference>
<evidence type="ECO:0000256" key="3">
    <source>
        <dbReference type="SAM" id="Phobius"/>
    </source>
</evidence>
<organism evidence="6 7">
    <name type="scientific">Euzebya pacifica</name>
    <dbReference type="NCBI Taxonomy" id="1608957"/>
    <lineage>
        <taxon>Bacteria</taxon>
        <taxon>Bacillati</taxon>
        <taxon>Actinomycetota</taxon>
        <taxon>Nitriliruptoria</taxon>
        <taxon>Euzebyales</taxon>
    </lineage>
</organism>
<dbReference type="KEGG" id="euz:DVS28_a3107"/>
<evidence type="ECO:0000313" key="6">
    <source>
        <dbReference type="EMBL" id="AXV07783.1"/>
    </source>
</evidence>
<keyword evidence="7" id="KW-1185">Reference proteome</keyword>
<evidence type="ECO:0000256" key="2">
    <source>
        <dbReference type="SAM" id="MobiDB-lite"/>
    </source>
</evidence>
<keyword evidence="3" id="KW-0472">Membrane</keyword>
<feature type="compositionally biased region" description="Low complexity" evidence="2">
    <location>
        <begin position="457"/>
        <end position="472"/>
    </location>
</feature>
<protein>
    <submittedName>
        <fullName evidence="6">Cell envelope-associated transcriptional attenuator LytR-CpsA-Psr, subfamily A1</fullName>
    </submittedName>
</protein>
<dbReference type="InterPro" id="IPR027381">
    <property type="entry name" value="LytR/CpsA/Psr_C"/>
</dbReference>
<feature type="region of interest" description="Disordered" evidence="2">
    <location>
        <begin position="444"/>
        <end position="472"/>
    </location>
</feature>
<dbReference type="EMBL" id="CP031165">
    <property type="protein sequence ID" value="AXV07783.1"/>
    <property type="molecule type" value="Genomic_DNA"/>
</dbReference>
<name>A0A346XZY6_9ACTN</name>
<dbReference type="NCBIfam" id="TIGR00350">
    <property type="entry name" value="lytR_cpsA_psr"/>
    <property type="match status" value="1"/>
</dbReference>
<dbReference type="Pfam" id="PF13399">
    <property type="entry name" value="LytR_C"/>
    <property type="match status" value="1"/>
</dbReference>
<sequence>MSQDDYDYDRTYGERWGGDGHRPDDFGPAMTGRHRRVSFTKALGGVFNIAFSALMIVLLALGGLAVYASSQIQREPVEGLVSGGPTLNVLVVGSDSRDGFTPEQLLELGTEAVDGRRTDTIFLLSIDGGRAAMLSFPRDLFVEQCDGVQGRVNAAFARGGPSCLVQTVSNASGIPIDHYVEVNLFGFVQIVDAVGGVPVFLDEPLQDQFAAVDLPAGCHVLDGTQAIGFVRARHVDSDLGRIARQQRFLRSLAQQVVSPSTLVNVPRLFRVAGSAGRTLIADEGLGLIELAQLARAARGLAGSGLATYTVPANAANIGGAAVLVPDPDAAGALYASFADGSVLSLNPGEDVQALQPGDVPVRVLNATGTEGLAATVRDFLTARGFDIVGIGNADPTDGTVVRYAGPNVAAAQLVAEQIPGATLQQDDSLTEVVLIVGSAIDVSAPPPPPMTEDPGAAEEVPVGAAAVPDECS</sequence>
<gene>
    <name evidence="6" type="ORF">DVS28_a3107</name>
</gene>
<dbReference type="PANTHER" id="PTHR33392:SF6">
    <property type="entry name" value="POLYISOPRENYL-TEICHOIC ACID--PEPTIDOGLYCAN TEICHOIC ACID TRANSFERASE TAGU"/>
    <property type="match status" value="1"/>
</dbReference>
<accession>A0A346XZY6</accession>
<dbReference type="Pfam" id="PF03816">
    <property type="entry name" value="LytR_cpsA_psr"/>
    <property type="match status" value="1"/>
</dbReference>
<evidence type="ECO:0000259" key="4">
    <source>
        <dbReference type="Pfam" id="PF03816"/>
    </source>
</evidence>